<keyword evidence="4" id="KW-1185">Reference proteome</keyword>
<evidence type="ECO:0000313" key="4">
    <source>
        <dbReference type="Proteomes" id="UP000075902"/>
    </source>
</evidence>
<dbReference type="AlphaFoldDB" id="A0A182U890"/>
<evidence type="ECO:0000256" key="2">
    <source>
        <dbReference type="SAM" id="Phobius"/>
    </source>
</evidence>
<name>A0A182U890_9DIPT</name>
<feature type="compositionally biased region" description="Low complexity" evidence="1">
    <location>
        <begin position="53"/>
        <end position="64"/>
    </location>
</feature>
<dbReference type="STRING" id="34690.A0A182U890"/>
<feature type="region of interest" description="Disordered" evidence="1">
    <location>
        <begin position="20"/>
        <end position="67"/>
    </location>
</feature>
<keyword evidence="2" id="KW-0472">Membrane</keyword>
<accession>A0A182U890</accession>
<organism evidence="3 4">
    <name type="scientific">Anopheles melas</name>
    <dbReference type="NCBI Taxonomy" id="34690"/>
    <lineage>
        <taxon>Eukaryota</taxon>
        <taxon>Metazoa</taxon>
        <taxon>Ecdysozoa</taxon>
        <taxon>Arthropoda</taxon>
        <taxon>Hexapoda</taxon>
        <taxon>Insecta</taxon>
        <taxon>Pterygota</taxon>
        <taxon>Neoptera</taxon>
        <taxon>Endopterygota</taxon>
        <taxon>Diptera</taxon>
        <taxon>Nematocera</taxon>
        <taxon>Culicoidea</taxon>
        <taxon>Culicidae</taxon>
        <taxon>Anophelinae</taxon>
        <taxon>Anopheles</taxon>
    </lineage>
</organism>
<reference evidence="3" key="2">
    <citation type="submission" date="2020-05" db="UniProtKB">
        <authorList>
            <consortium name="EnsemblMetazoa"/>
        </authorList>
    </citation>
    <scope>IDENTIFICATION</scope>
    <source>
        <strain evidence="3">CM1001059</strain>
    </source>
</reference>
<evidence type="ECO:0000256" key="1">
    <source>
        <dbReference type="SAM" id="MobiDB-lite"/>
    </source>
</evidence>
<proteinExistence type="predicted"/>
<reference evidence="4" key="1">
    <citation type="submission" date="2014-01" db="EMBL/GenBank/DDBJ databases">
        <title>The Genome Sequence of Anopheles melas CM1001059_A (V2).</title>
        <authorList>
            <consortium name="The Broad Institute Genomics Platform"/>
            <person name="Neafsey D.E."/>
            <person name="Besansky N."/>
            <person name="Howell P."/>
            <person name="Walton C."/>
            <person name="Young S.K."/>
            <person name="Zeng Q."/>
            <person name="Gargeya S."/>
            <person name="Fitzgerald M."/>
            <person name="Haas B."/>
            <person name="Abouelleil A."/>
            <person name="Allen A.W."/>
            <person name="Alvarado L."/>
            <person name="Arachchi H.M."/>
            <person name="Berlin A.M."/>
            <person name="Chapman S.B."/>
            <person name="Gainer-Dewar J."/>
            <person name="Goldberg J."/>
            <person name="Griggs A."/>
            <person name="Gujja S."/>
            <person name="Hansen M."/>
            <person name="Howarth C."/>
            <person name="Imamovic A."/>
            <person name="Ireland A."/>
            <person name="Larimer J."/>
            <person name="McCowan C."/>
            <person name="Murphy C."/>
            <person name="Pearson M."/>
            <person name="Poon T.W."/>
            <person name="Priest M."/>
            <person name="Roberts A."/>
            <person name="Saif S."/>
            <person name="Shea T."/>
            <person name="Sisk P."/>
            <person name="Sykes S."/>
            <person name="Wortman J."/>
            <person name="Nusbaum C."/>
            <person name="Birren B."/>
        </authorList>
    </citation>
    <scope>NUCLEOTIDE SEQUENCE [LARGE SCALE GENOMIC DNA]</scope>
    <source>
        <strain evidence="4">CM1001059</strain>
    </source>
</reference>
<sequence length="159" mass="16560">MPNNNLHLYSKVLVAHTTTGEKRGNAALGANDEPDVPGWRNKKTDKIPPNAPPNGFNGPSGASPTAGTPMAVGVKIIPLAGGSTEDVDYYAESRAGGGGGGSNGDRSSGTVGAFYWLGSSKGAVMVALFALLALLNWVRKTKGLTIKRRLNYVFNKVGF</sequence>
<keyword evidence="2" id="KW-0812">Transmembrane</keyword>
<dbReference type="VEuPathDB" id="VectorBase:AMEC015717"/>
<evidence type="ECO:0000313" key="3">
    <source>
        <dbReference type="EnsemblMetazoa" id="AMEC015717-PA"/>
    </source>
</evidence>
<keyword evidence="2" id="KW-1133">Transmembrane helix</keyword>
<protein>
    <submittedName>
        <fullName evidence="3">Uncharacterized protein</fullName>
    </submittedName>
</protein>
<dbReference type="EnsemblMetazoa" id="AMEC015717-RA">
    <property type="protein sequence ID" value="AMEC015717-PA"/>
    <property type="gene ID" value="AMEC015717"/>
</dbReference>
<dbReference type="Proteomes" id="UP000075902">
    <property type="component" value="Unassembled WGS sequence"/>
</dbReference>
<feature type="transmembrane region" description="Helical" evidence="2">
    <location>
        <begin position="113"/>
        <end position="138"/>
    </location>
</feature>